<name>A0AAD9MW21_9ANNE</name>
<feature type="non-terminal residue" evidence="2">
    <location>
        <position position="1"/>
    </location>
</feature>
<evidence type="ECO:0000256" key="1">
    <source>
        <dbReference type="SAM" id="MobiDB-lite"/>
    </source>
</evidence>
<keyword evidence="3" id="KW-1185">Reference proteome</keyword>
<evidence type="ECO:0000313" key="2">
    <source>
        <dbReference type="EMBL" id="KAK2146228.1"/>
    </source>
</evidence>
<dbReference type="Proteomes" id="UP001208570">
    <property type="component" value="Unassembled WGS sequence"/>
</dbReference>
<comment type="caution">
    <text evidence="2">The sequence shown here is derived from an EMBL/GenBank/DDBJ whole genome shotgun (WGS) entry which is preliminary data.</text>
</comment>
<protein>
    <submittedName>
        <fullName evidence="2">Uncharacterized protein</fullName>
    </submittedName>
</protein>
<dbReference type="AlphaFoldDB" id="A0AAD9MW21"/>
<evidence type="ECO:0000313" key="3">
    <source>
        <dbReference type="Proteomes" id="UP001208570"/>
    </source>
</evidence>
<dbReference type="EMBL" id="JAODUP010000623">
    <property type="protein sequence ID" value="KAK2146228.1"/>
    <property type="molecule type" value="Genomic_DNA"/>
</dbReference>
<feature type="region of interest" description="Disordered" evidence="1">
    <location>
        <begin position="147"/>
        <end position="199"/>
    </location>
</feature>
<sequence>TICSYVGCPDGIEPMEVTAKIAEKGISLYVVGCEPSILKYRDFFMGLAHLTGGKYIPLENANLLSKIIVGGVQEEISLQQLMDEVNLEVTRNLMPQVGNSRRGNCAKTKRLQRNNAELPKTRDYAKQISSCVNLTEVRQIQEKLAPPPTFGKVKRKLKVPSPEPEMLDEEERMPEFGMPQASRRKLKVPSPEPEMLDEEERMPEFGMPQASSDMLCDSSASATADEYECVEEEVNRDQVERLVQKSVMMNNLNMRVKKK</sequence>
<proteinExistence type="predicted"/>
<gene>
    <name evidence="2" type="ORF">LSH36_623g01019</name>
</gene>
<accession>A0AAD9MW21</accession>
<reference evidence="2" key="1">
    <citation type="journal article" date="2023" name="Mol. Biol. Evol.">
        <title>Third-Generation Sequencing Reveals the Adaptive Role of the Epigenome in Three Deep-Sea Polychaetes.</title>
        <authorList>
            <person name="Perez M."/>
            <person name="Aroh O."/>
            <person name="Sun Y."/>
            <person name="Lan Y."/>
            <person name="Juniper S.K."/>
            <person name="Young C.R."/>
            <person name="Angers B."/>
            <person name="Qian P.Y."/>
        </authorList>
    </citation>
    <scope>NUCLEOTIDE SEQUENCE</scope>
    <source>
        <strain evidence="2">P08H-3</strain>
    </source>
</reference>
<organism evidence="2 3">
    <name type="scientific">Paralvinella palmiformis</name>
    <dbReference type="NCBI Taxonomy" id="53620"/>
    <lineage>
        <taxon>Eukaryota</taxon>
        <taxon>Metazoa</taxon>
        <taxon>Spiralia</taxon>
        <taxon>Lophotrochozoa</taxon>
        <taxon>Annelida</taxon>
        <taxon>Polychaeta</taxon>
        <taxon>Sedentaria</taxon>
        <taxon>Canalipalpata</taxon>
        <taxon>Terebellida</taxon>
        <taxon>Terebelliformia</taxon>
        <taxon>Alvinellidae</taxon>
        <taxon>Paralvinella</taxon>
    </lineage>
</organism>